<feature type="region of interest" description="Disordered" evidence="1">
    <location>
        <begin position="1"/>
        <end position="118"/>
    </location>
</feature>
<dbReference type="Proteomes" id="UP000054481">
    <property type="component" value="Unassembled WGS sequence"/>
</dbReference>
<reference evidence="3 4" key="1">
    <citation type="journal article" date="2014" name="Genome Biol. Evol.">
        <title>Comparative genomics and transcriptomics analyses reveal divergent lifestyle features of nematode endoparasitic fungus Hirsutella minnesotensis.</title>
        <authorList>
            <person name="Lai Y."/>
            <person name="Liu K."/>
            <person name="Zhang X."/>
            <person name="Zhang X."/>
            <person name="Li K."/>
            <person name="Wang N."/>
            <person name="Shu C."/>
            <person name="Wu Y."/>
            <person name="Wang C."/>
            <person name="Bushley K.E."/>
            <person name="Xiang M."/>
            <person name="Liu X."/>
        </authorList>
    </citation>
    <scope>NUCLEOTIDE SEQUENCE [LARGE SCALE GENOMIC DNA]</scope>
    <source>
        <strain evidence="3 4">3608</strain>
    </source>
</reference>
<keyword evidence="4" id="KW-1185">Reference proteome</keyword>
<feature type="compositionally biased region" description="Low complexity" evidence="1">
    <location>
        <begin position="225"/>
        <end position="242"/>
    </location>
</feature>
<feature type="compositionally biased region" description="Polar residues" evidence="1">
    <location>
        <begin position="208"/>
        <end position="217"/>
    </location>
</feature>
<feature type="transmembrane region" description="Helical" evidence="2">
    <location>
        <begin position="250"/>
        <end position="271"/>
    </location>
</feature>
<feature type="compositionally biased region" description="Basic and acidic residues" evidence="1">
    <location>
        <begin position="506"/>
        <end position="525"/>
    </location>
</feature>
<name>A0A0F7ZV98_9HYPO</name>
<keyword evidence="2" id="KW-1133">Transmembrane helix</keyword>
<organism evidence="3 4">
    <name type="scientific">Hirsutella minnesotensis 3608</name>
    <dbReference type="NCBI Taxonomy" id="1043627"/>
    <lineage>
        <taxon>Eukaryota</taxon>
        <taxon>Fungi</taxon>
        <taxon>Dikarya</taxon>
        <taxon>Ascomycota</taxon>
        <taxon>Pezizomycotina</taxon>
        <taxon>Sordariomycetes</taxon>
        <taxon>Hypocreomycetidae</taxon>
        <taxon>Hypocreales</taxon>
        <taxon>Ophiocordycipitaceae</taxon>
        <taxon>Hirsutella</taxon>
    </lineage>
</organism>
<keyword evidence="2" id="KW-0812">Transmembrane</keyword>
<sequence>MDYPLWTRGDDVEEVDHQSSARRAPKSRRDTPKAIPDTAALEKRDGKNKESGDESGDEAKRKNGPPAAQRKVLDKPQLFPILPGLNTNFGPQEDARPVNHAADQSLKAQGTPGAPSKTTDVPVIPFLGLIETEASAVLSPIVTGLVPALSSGARNGLESLATGIPNLVSPIPAIPAPTAITGPASAALQGGVAAVQGALPQSEKVGDPNQQNRQTDAPGSATVPGAATAGSGNNSAGNVSSSDRPASEKALIAVGSIIGTLAFFLAIWLVWKFVKRRKGSRSPCLRPDVPSSQPKQLIVDIASRVPVLRDRVTERTWTNIDKPYDAAFWEKRFSSPNDLPQDSKGITVHTAISTRSDPENQSSTLSSFNQLSNQAMPSRTSSQSMARSKRFLSGLSDASSLSSGFGDGDIIMPPATTTTVTAQYLMVPEPAMHRNSVISDTSSRRETVYTEASEDPLPRFRSVNSWVRQQTGRVKRAEQRDAESDTPPLPQMPPEQEFKLMMPDGEVPRRPDDPRGEVTEQARTY</sequence>
<protein>
    <submittedName>
        <fullName evidence="3">Uncharacterized protein</fullName>
    </submittedName>
</protein>
<evidence type="ECO:0000256" key="2">
    <source>
        <dbReference type="SAM" id="Phobius"/>
    </source>
</evidence>
<evidence type="ECO:0000313" key="4">
    <source>
        <dbReference type="Proteomes" id="UP000054481"/>
    </source>
</evidence>
<keyword evidence="2" id="KW-0472">Membrane</keyword>
<dbReference type="EMBL" id="KQ030512">
    <property type="protein sequence ID" value="KJZ76238.1"/>
    <property type="molecule type" value="Genomic_DNA"/>
</dbReference>
<dbReference type="AlphaFoldDB" id="A0A0F7ZV98"/>
<accession>A0A0F7ZV98</accession>
<feature type="compositionally biased region" description="Basic and acidic residues" evidence="1">
    <location>
        <begin position="40"/>
        <end position="61"/>
    </location>
</feature>
<evidence type="ECO:0000256" key="1">
    <source>
        <dbReference type="SAM" id="MobiDB-lite"/>
    </source>
</evidence>
<feature type="region of interest" description="Disordered" evidence="1">
    <location>
        <begin position="468"/>
        <end position="525"/>
    </location>
</feature>
<proteinExistence type="predicted"/>
<evidence type="ECO:0000313" key="3">
    <source>
        <dbReference type="EMBL" id="KJZ76238.1"/>
    </source>
</evidence>
<dbReference type="OrthoDB" id="5411141at2759"/>
<feature type="region of interest" description="Disordered" evidence="1">
    <location>
        <begin position="202"/>
        <end position="243"/>
    </location>
</feature>
<gene>
    <name evidence="3" type="ORF">HIM_04320</name>
</gene>